<dbReference type="EMBL" id="FOGJ01000022">
    <property type="protein sequence ID" value="SES19229.1"/>
    <property type="molecule type" value="Genomic_DNA"/>
</dbReference>
<evidence type="ECO:0000313" key="1">
    <source>
        <dbReference type="EMBL" id="PWT28888.1"/>
    </source>
</evidence>
<reference evidence="1 4" key="2">
    <citation type="submission" date="2017-09" db="EMBL/GenBank/DDBJ databases">
        <title>High-quality draft genome sequence of Butyrivibrio fibrisolvens INBov1, isolated from cow rumen.</title>
        <authorList>
            <person name="Rodriguez Hernaez J."/>
            <person name="Rivarola M."/>
            <person name="Paniego N."/>
            <person name="Cravero S."/>
            <person name="Ceron Cucchi M."/>
            <person name="Martinez M.C."/>
        </authorList>
    </citation>
    <scope>NUCLEOTIDE SEQUENCE [LARGE SCALE GENOMIC DNA]</scope>
    <source>
        <strain evidence="1 4">INBov1</strain>
    </source>
</reference>
<dbReference type="eggNOG" id="ENOG50326JS">
    <property type="taxonomic scope" value="Bacteria"/>
</dbReference>
<evidence type="ECO:0000313" key="2">
    <source>
        <dbReference type="EMBL" id="SES19229.1"/>
    </source>
</evidence>
<accession>A0A1H9VCC7</accession>
<sequence>MNMCMWRMIDSFAQHMIVEAMQQHKERCKSWKDGRISKYWMETDKNGMTVLCIQYESGHVWHYHRAPQGNLISIY</sequence>
<evidence type="ECO:0000313" key="4">
    <source>
        <dbReference type="Proteomes" id="UP000245488"/>
    </source>
</evidence>
<dbReference type="Proteomes" id="UP000182584">
    <property type="component" value="Unassembled WGS sequence"/>
</dbReference>
<gene>
    <name evidence="1" type="ORF">CPT75_18095</name>
    <name evidence="2" type="ORF">SAMN04487884_12264</name>
</gene>
<proteinExistence type="predicted"/>
<protein>
    <submittedName>
        <fullName evidence="2">Uncharacterized protein</fullName>
    </submittedName>
</protein>
<name>A0A1H9VCC7_BUTFI</name>
<reference evidence="2 3" key="1">
    <citation type="submission" date="2016-10" db="EMBL/GenBank/DDBJ databases">
        <authorList>
            <person name="de Groot N.N."/>
        </authorList>
    </citation>
    <scope>NUCLEOTIDE SEQUENCE [LARGE SCALE GENOMIC DNA]</scope>
    <source>
        <strain evidence="2 3">AR40</strain>
    </source>
</reference>
<evidence type="ECO:0000313" key="3">
    <source>
        <dbReference type="Proteomes" id="UP000182584"/>
    </source>
</evidence>
<dbReference type="AlphaFoldDB" id="A0A1H9VCC7"/>
<keyword evidence="4" id="KW-1185">Reference proteome</keyword>
<organism evidence="2 3">
    <name type="scientific">Butyrivibrio fibrisolvens</name>
    <dbReference type="NCBI Taxonomy" id="831"/>
    <lineage>
        <taxon>Bacteria</taxon>
        <taxon>Bacillati</taxon>
        <taxon>Bacillota</taxon>
        <taxon>Clostridia</taxon>
        <taxon>Lachnospirales</taxon>
        <taxon>Lachnospiraceae</taxon>
        <taxon>Butyrivibrio</taxon>
    </lineage>
</organism>
<dbReference type="OrthoDB" id="2067762at2"/>
<dbReference type="Proteomes" id="UP000245488">
    <property type="component" value="Chromosome"/>
</dbReference>
<dbReference type="EMBL" id="NXNG01000001">
    <property type="protein sequence ID" value="PWT28888.1"/>
    <property type="molecule type" value="Genomic_DNA"/>
</dbReference>
<dbReference type="RefSeq" id="WP_022753380.1">
    <property type="nucleotide sequence ID" value="NZ_CM009896.1"/>
</dbReference>